<gene>
    <name evidence="1" type="ORF">ALC60_13939</name>
</gene>
<accession>A0A151WGT7</accession>
<proteinExistence type="predicted"/>
<reference evidence="1 2" key="1">
    <citation type="submission" date="2015-09" db="EMBL/GenBank/DDBJ databases">
        <title>Trachymyrmex zeteki WGS genome.</title>
        <authorList>
            <person name="Nygaard S."/>
            <person name="Hu H."/>
            <person name="Boomsma J."/>
            <person name="Zhang G."/>
        </authorList>
    </citation>
    <scope>NUCLEOTIDE SEQUENCE [LARGE SCALE GENOMIC DNA]</scope>
    <source>
        <strain evidence="1">Tzet28-1</strain>
        <tissue evidence="1">Whole body</tissue>
    </source>
</reference>
<feature type="non-terminal residue" evidence="1">
    <location>
        <position position="1"/>
    </location>
</feature>
<protein>
    <submittedName>
        <fullName evidence="1">Uncharacterized protein</fullName>
    </submittedName>
</protein>
<evidence type="ECO:0000313" key="1">
    <source>
        <dbReference type="EMBL" id="KYQ47049.1"/>
    </source>
</evidence>
<dbReference type="Proteomes" id="UP000075809">
    <property type="component" value="Unassembled WGS sequence"/>
</dbReference>
<organism evidence="1 2">
    <name type="scientific">Mycetomoellerius zeteki</name>
    <dbReference type="NCBI Taxonomy" id="64791"/>
    <lineage>
        <taxon>Eukaryota</taxon>
        <taxon>Metazoa</taxon>
        <taxon>Ecdysozoa</taxon>
        <taxon>Arthropoda</taxon>
        <taxon>Hexapoda</taxon>
        <taxon>Insecta</taxon>
        <taxon>Pterygota</taxon>
        <taxon>Neoptera</taxon>
        <taxon>Endopterygota</taxon>
        <taxon>Hymenoptera</taxon>
        <taxon>Apocrita</taxon>
        <taxon>Aculeata</taxon>
        <taxon>Formicoidea</taxon>
        <taxon>Formicidae</taxon>
        <taxon>Myrmicinae</taxon>
        <taxon>Mycetomoellerius</taxon>
    </lineage>
</organism>
<sequence length="109" mass="11831">KGGYTQNSNESLNSTVWALAPKSVSSGKNVLDIAPNISVCVYNDGFSSIMHIFHALGMKIGDEQRIKHAEQSLSDAAKQARIALKAHRKEELEQDVNSEGQLYGACIAE</sequence>
<keyword evidence="2" id="KW-1185">Reference proteome</keyword>
<evidence type="ECO:0000313" key="2">
    <source>
        <dbReference type="Proteomes" id="UP000075809"/>
    </source>
</evidence>
<dbReference type="AlphaFoldDB" id="A0A151WGT7"/>
<name>A0A151WGT7_9HYME</name>
<dbReference type="EMBL" id="KQ983148">
    <property type="protein sequence ID" value="KYQ47049.1"/>
    <property type="molecule type" value="Genomic_DNA"/>
</dbReference>